<dbReference type="Proteomes" id="UP001443914">
    <property type="component" value="Unassembled WGS sequence"/>
</dbReference>
<accession>A0AAW1J7Q1</accession>
<evidence type="ECO:0000313" key="2">
    <source>
        <dbReference type="EMBL" id="KAK9698967.1"/>
    </source>
</evidence>
<keyword evidence="3" id="KW-1185">Reference proteome</keyword>
<protein>
    <submittedName>
        <fullName evidence="2">Uncharacterized protein</fullName>
    </submittedName>
</protein>
<name>A0AAW1J7Q1_SAPOF</name>
<dbReference type="AlphaFoldDB" id="A0AAW1J7Q1"/>
<dbReference type="PANTHER" id="PTHR37387:SF1">
    <property type="entry name" value="PROTEIN SAMBA"/>
    <property type="match status" value="1"/>
</dbReference>
<dbReference type="GO" id="GO:0046621">
    <property type="term" value="P:negative regulation of organ growth"/>
    <property type="evidence" value="ECO:0007669"/>
    <property type="project" value="InterPro"/>
</dbReference>
<dbReference type="InterPro" id="IPR037547">
    <property type="entry name" value="SAMBA"/>
</dbReference>
<gene>
    <name evidence="2" type="ORF">RND81_08G144500</name>
</gene>
<feature type="region of interest" description="Disordered" evidence="1">
    <location>
        <begin position="1"/>
        <end position="24"/>
    </location>
</feature>
<sequence>MSTSTTAALQGTGSGSGGSSISSNNAAASAALPLEDFHFSSSQLLALHDSKHDAIQVLKSDLLDELNKEVKSLDEDSWMFEGPRSRINSISKPGSYFLSKSGEFSNKWNQGRS</sequence>
<reference evidence="2" key="1">
    <citation type="submission" date="2024-03" db="EMBL/GenBank/DDBJ databases">
        <title>WGS assembly of Saponaria officinalis var. Norfolk2.</title>
        <authorList>
            <person name="Jenkins J."/>
            <person name="Shu S."/>
            <person name="Grimwood J."/>
            <person name="Barry K."/>
            <person name="Goodstein D."/>
            <person name="Schmutz J."/>
            <person name="Leebens-Mack J."/>
            <person name="Osbourn A."/>
        </authorList>
    </citation>
    <scope>NUCLEOTIDE SEQUENCE [LARGE SCALE GENOMIC DNA]</scope>
    <source>
        <strain evidence="2">JIC</strain>
    </source>
</reference>
<feature type="compositionally biased region" description="Low complexity" evidence="1">
    <location>
        <begin position="1"/>
        <end position="11"/>
    </location>
</feature>
<organism evidence="2 3">
    <name type="scientific">Saponaria officinalis</name>
    <name type="common">Common soapwort</name>
    <name type="synonym">Lychnis saponaria</name>
    <dbReference type="NCBI Taxonomy" id="3572"/>
    <lineage>
        <taxon>Eukaryota</taxon>
        <taxon>Viridiplantae</taxon>
        <taxon>Streptophyta</taxon>
        <taxon>Embryophyta</taxon>
        <taxon>Tracheophyta</taxon>
        <taxon>Spermatophyta</taxon>
        <taxon>Magnoliopsida</taxon>
        <taxon>eudicotyledons</taxon>
        <taxon>Gunneridae</taxon>
        <taxon>Pentapetalae</taxon>
        <taxon>Caryophyllales</taxon>
        <taxon>Caryophyllaceae</taxon>
        <taxon>Caryophylleae</taxon>
        <taxon>Saponaria</taxon>
    </lineage>
</organism>
<comment type="caution">
    <text evidence="2">The sequence shown here is derived from an EMBL/GenBank/DDBJ whole genome shotgun (WGS) entry which is preliminary data.</text>
</comment>
<evidence type="ECO:0000256" key="1">
    <source>
        <dbReference type="SAM" id="MobiDB-lite"/>
    </source>
</evidence>
<proteinExistence type="predicted"/>
<dbReference type="EMBL" id="JBDFQZ010000008">
    <property type="protein sequence ID" value="KAK9698967.1"/>
    <property type="molecule type" value="Genomic_DNA"/>
</dbReference>
<evidence type="ECO:0000313" key="3">
    <source>
        <dbReference type="Proteomes" id="UP001443914"/>
    </source>
</evidence>
<dbReference type="GO" id="GO:0010997">
    <property type="term" value="F:anaphase-promoting complex binding"/>
    <property type="evidence" value="ECO:0007669"/>
    <property type="project" value="InterPro"/>
</dbReference>
<dbReference type="PANTHER" id="PTHR37387">
    <property type="entry name" value="PROTEIN SAMBA"/>
    <property type="match status" value="1"/>
</dbReference>